<evidence type="ECO:0000256" key="9">
    <source>
        <dbReference type="PROSITE-ProRule" id="PRU01050"/>
    </source>
</evidence>
<dbReference type="InterPro" id="IPR009019">
    <property type="entry name" value="KH_sf_prok-type"/>
</dbReference>
<feature type="region of interest" description="G4" evidence="9">
    <location>
        <begin position="119"/>
        <end position="122"/>
    </location>
</feature>
<dbReference type="InterPro" id="IPR005662">
    <property type="entry name" value="GTPase_Era-like"/>
</dbReference>
<evidence type="ECO:0000256" key="2">
    <source>
        <dbReference type="ARBA" id="ARBA00020484"/>
    </source>
</evidence>
<dbReference type="HAMAP" id="MF_00367">
    <property type="entry name" value="GTPase_Era"/>
    <property type="match status" value="1"/>
</dbReference>
<dbReference type="Pfam" id="PF01926">
    <property type="entry name" value="MMR_HSR1"/>
    <property type="match status" value="1"/>
</dbReference>
<dbReference type="InterPro" id="IPR005225">
    <property type="entry name" value="Small_GTP-bd"/>
</dbReference>
<dbReference type="RefSeq" id="WP_154426684.1">
    <property type="nucleotide sequence ID" value="NZ_JAQYPZ010000221.1"/>
</dbReference>
<evidence type="ECO:0000256" key="6">
    <source>
        <dbReference type="ARBA" id="ARBA00022884"/>
    </source>
</evidence>
<dbReference type="GO" id="GO:0000028">
    <property type="term" value="P:ribosomal small subunit assembly"/>
    <property type="evidence" value="ECO:0007669"/>
    <property type="project" value="TreeGrafter"/>
</dbReference>
<evidence type="ECO:0000256" key="8">
    <source>
        <dbReference type="HAMAP-Rule" id="MF_00367"/>
    </source>
</evidence>
<dbReference type="InterPro" id="IPR004044">
    <property type="entry name" value="KH_dom_type_2"/>
</dbReference>
<keyword evidence="4" id="KW-0997">Cell inner membrane</keyword>
<proteinExistence type="inferred from homology"/>
<evidence type="ECO:0000256" key="5">
    <source>
        <dbReference type="ARBA" id="ARBA00022741"/>
    </source>
</evidence>
<dbReference type="Gene3D" id="3.30.300.20">
    <property type="match status" value="1"/>
</dbReference>
<dbReference type="PRINTS" id="PR00326">
    <property type="entry name" value="GTP1OBG"/>
</dbReference>
<evidence type="ECO:0000256" key="3">
    <source>
        <dbReference type="ARBA" id="ARBA00022475"/>
    </source>
</evidence>
<dbReference type="GO" id="GO:0070181">
    <property type="term" value="F:small ribosomal subunit rRNA binding"/>
    <property type="evidence" value="ECO:0007669"/>
    <property type="project" value="UniProtKB-UniRule"/>
</dbReference>
<dbReference type="Proteomes" id="UP000460549">
    <property type="component" value="Unassembled WGS sequence"/>
</dbReference>
<dbReference type="SUPFAM" id="SSF52540">
    <property type="entry name" value="P-loop containing nucleoside triphosphate hydrolases"/>
    <property type="match status" value="1"/>
</dbReference>
<evidence type="ECO:0000259" key="12">
    <source>
        <dbReference type="PROSITE" id="PS51713"/>
    </source>
</evidence>
<gene>
    <name evidence="8" type="primary">era</name>
    <name evidence="13" type="ORF">FYJ80_10385</name>
</gene>
<feature type="binding site" evidence="8">
    <location>
        <begin position="10"/>
        <end position="17"/>
    </location>
    <ligand>
        <name>GTP</name>
        <dbReference type="ChEBI" id="CHEBI:37565"/>
    </ligand>
</feature>
<keyword evidence="7 8" id="KW-0342">GTP-binding</keyword>
<dbReference type="InterPro" id="IPR006073">
    <property type="entry name" value="GTP-bd"/>
</dbReference>
<reference evidence="13 14" key="1">
    <citation type="submission" date="2019-08" db="EMBL/GenBank/DDBJ databases">
        <title>In-depth cultivation of the pig gut microbiome towards novel bacterial diversity and tailored functional studies.</title>
        <authorList>
            <person name="Wylensek D."/>
            <person name="Hitch T.C.A."/>
            <person name="Clavel T."/>
        </authorList>
    </citation>
    <scope>NUCLEOTIDE SEQUENCE [LARGE SCALE GENOMIC DNA]</scope>
    <source>
        <strain evidence="13 14">NM-380-WT-3C1</strain>
    </source>
</reference>
<evidence type="ECO:0000256" key="4">
    <source>
        <dbReference type="ARBA" id="ARBA00022519"/>
    </source>
</evidence>
<feature type="binding site" evidence="8">
    <location>
        <begin position="119"/>
        <end position="122"/>
    </location>
    <ligand>
        <name>GTP</name>
        <dbReference type="ChEBI" id="CHEBI:37565"/>
    </ligand>
</feature>
<dbReference type="InterPro" id="IPR030388">
    <property type="entry name" value="G_ERA_dom"/>
</dbReference>
<evidence type="ECO:0000256" key="1">
    <source>
        <dbReference type="ARBA" id="ARBA00007921"/>
    </source>
</evidence>
<dbReference type="NCBIfam" id="TIGR00436">
    <property type="entry name" value="era"/>
    <property type="match status" value="1"/>
</dbReference>
<feature type="region of interest" description="G5" evidence="9">
    <location>
        <begin position="148"/>
        <end position="150"/>
    </location>
</feature>
<dbReference type="GO" id="GO:0005886">
    <property type="term" value="C:plasma membrane"/>
    <property type="evidence" value="ECO:0007669"/>
    <property type="project" value="UniProtKB-SubCell"/>
</dbReference>
<dbReference type="NCBIfam" id="NF000908">
    <property type="entry name" value="PRK00089.1"/>
    <property type="match status" value="1"/>
</dbReference>
<feature type="region of interest" description="G3" evidence="9">
    <location>
        <begin position="57"/>
        <end position="60"/>
    </location>
</feature>
<keyword evidence="8" id="KW-0699">rRNA-binding</keyword>
<dbReference type="GO" id="GO:0005525">
    <property type="term" value="F:GTP binding"/>
    <property type="evidence" value="ECO:0007669"/>
    <property type="project" value="UniProtKB-UniRule"/>
</dbReference>
<dbReference type="InterPro" id="IPR015946">
    <property type="entry name" value="KH_dom-like_a/b"/>
</dbReference>
<dbReference type="GO" id="GO:0005829">
    <property type="term" value="C:cytosol"/>
    <property type="evidence" value="ECO:0007669"/>
    <property type="project" value="TreeGrafter"/>
</dbReference>
<feature type="region of interest" description="G1" evidence="9">
    <location>
        <begin position="10"/>
        <end position="17"/>
    </location>
</feature>
<dbReference type="Gene3D" id="3.40.50.300">
    <property type="entry name" value="P-loop containing nucleotide triphosphate hydrolases"/>
    <property type="match status" value="1"/>
</dbReference>
<keyword evidence="8" id="KW-0472">Membrane</keyword>
<dbReference type="Pfam" id="PF07650">
    <property type="entry name" value="KH_2"/>
    <property type="match status" value="1"/>
</dbReference>
<keyword evidence="5 8" id="KW-0547">Nucleotide-binding</keyword>
<dbReference type="PANTHER" id="PTHR42698">
    <property type="entry name" value="GTPASE ERA"/>
    <property type="match status" value="1"/>
</dbReference>
<organism evidence="13 14">
    <name type="scientific">Bullifex porci</name>
    <dbReference type="NCBI Taxonomy" id="2606638"/>
    <lineage>
        <taxon>Bacteria</taxon>
        <taxon>Pseudomonadati</taxon>
        <taxon>Spirochaetota</taxon>
        <taxon>Spirochaetia</taxon>
        <taxon>Spirochaetales</taxon>
        <taxon>Spirochaetaceae</taxon>
        <taxon>Bullifex</taxon>
    </lineage>
</organism>
<dbReference type="InterPro" id="IPR027417">
    <property type="entry name" value="P-loop_NTPase"/>
</dbReference>
<dbReference type="GO" id="GO:0043024">
    <property type="term" value="F:ribosomal small subunit binding"/>
    <property type="evidence" value="ECO:0007669"/>
    <property type="project" value="TreeGrafter"/>
</dbReference>
<keyword evidence="8" id="KW-0963">Cytoplasm</keyword>
<keyword evidence="3 8" id="KW-1003">Cell membrane</keyword>
<keyword evidence="14" id="KW-1185">Reference proteome</keyword>
<comment type="subcellular location">
    <subcellularLocation>
        <location evidence="8">Cytoplasm</location>
    </subcellularLocation>
    <subcellularLocation>
        <location evidence="8">Cell membrane</location>
        <topology evidence="8">Peripheral membrane protein</topology>
    </subcellularLocation>
</comment>
<comment type="caution">
    <text evidence="13">The sequence shown here is derived from an EMBL/GenBank/DDBJ whole genome shotgun (WGS) entry which is preliminary data.</text>
</comment>
<comment type="function">
    <text evidence="8">An essential GTPase that binds both GDP and GTP, with rapid nucleotide exchange. Plays a role in 16S rRNA processing and 30S ribosomal subunit biogenesis and possibly also in cell cycle regulation and energy metabolism.</text>
</comment>
<sequence>MKCATVSVIGRPSVGKSTLINTICEMKVSITAPTPQTTRNAIRGIYTDQRGQLIFTDTPGYHLSDKTINKRMQDITISALSDSDIILYIIDATRALKEEEEAISSILSKVKVPIVSLLNKSDVLTDDQKKDAKFFLEQNVKSAEVLECSGLNDEGVDEVLIALFKLAKEGELLYSENAYTDQPLEFRISEIIREKTINLLTDELPHVIYVEVADIEYNEEEQSVWVRAFIITERDGQKGIIVGKGGENIKRIRKEAFKEIKKIFPGSTLQLDLRVKAQAKWRNNQIVLDKIFRTL</sequence>
<keyword evidence="6 8" id="KW-0694">RNA-binding</keyword>
<accession>A0A7X2PE34</accession>
<evidence type="ECO:0000313" key="14">
    <source>
        <dbReference type="Proteomes" id="UP000460549"/>
    </source>
</evidence>
<keyword evidence="8" id="KW-0690">Ribosome biogenesis</keyword>
<dbReference type="PANTHER" id="PTHR42698:SF1">
    <property type="entry name" value="GTPASE ERA, MITOCHONDRIAL"/>
    <property type="match status" value="1"/>
</dbReference>
<name>A0A7X2PE34_9SPIO</name>
<dbReference type="SUPFAM" id="SSF54814">
    <property type="entry name" value="Prokaryotic type KH domain (KH-domain type II)"/>
    <property type="match status" value="1"/>
</dbReference>
<dbReference type="AlphaFoldDB" id="A0A7X2PE34"/>
<dbReference type="NCBIfam" id="TIGR00231">
    <property type="entry name" value="small_GTP"/>
    <property type="match status" value="1"/>
</dbReference>
<feature type="region of interest" description="G2" evidence="9">
    <location>
        <begin position="36"/>
        <end position="40"/>
    </location>
</feature>
<comment type="similarity">
    <text evidence="1 8 9 10">Belongs to the TRAFAC class TrmE-Era-EngA-EngB-Septin-like GTPase superfamily. Era GTPase family.</text>
</comment>
<evidence type="ECO:0000259" key="11">
    <source>
        <dbReference type="PROSITE" id="PS50823"/>
    </source>
</evidence>
<evidence type="ECO:0000313" key="13">
    <source>
        <dbReference type="EMBL" id="MSU07167.1"/>
    </source>
</evidence>
<dbReference type="CDD" id="cd04163">
    <property type="entry name" value="Era"/>
    <property type="match status" value="1"/>
</dbReference>
<dbReference type="GO" id="GO:0003924">
    <property type="term" value="F:GTPase activity"/>
    <property type="evidence" value="ECO:0007669"/>
    <property type="project" value="UniProtKB-UniRule"/>
</dbReference>
<dbReference type="PROSITE" id="PS51713">
    <property type="entry name" value="G_ERA"/>
    <property type="match status" value="1"/>
</dbReference>
<evidence type="ECO:0000256" key="7">
    <source>
        <dbReference type="ARBA" id="ARBA00023134"/>
    </source>
</evidence>
<dbReference type="PROSITE" id="PS50823">
    <property type="entry name" value="KH_TYPE_2"/>
    <property type="match status" value="1"/>
</dbReference>
<dbReference type="EMBL" id="VUNN01000028">
    <property type="protein sequence ID" value="MSU07167.1"/>
    <property type="molecule type" value="Genomic_DNA"/>
</dbReference>
<protein>
    <recommendedName>
        <fullName evidence="2 8">GTPase Era</fullName>
    </recommendedName>
</protein>
<feature type="domain" description="Era-type G" evidence="12">
    <location>
        <begin position="2"/>
        <end position="169"/>
    </location>
</feature>
<feature type="domain" description="KH type-2" evidence="11">
    <location>
        <begin position="200"/>
        <end position="279"/>
    </location>
</feature>
<dbReference type="CDD" id="cd22534">
    <property type="entry name" value="KH-II_Era"/>
    <property type="match status" value="1"/>
</dbReference>
<evidence type="ECO:0000256" key="10">
    <source>
        <dbReference type="RuleBase" id="RU003761"/>
    </source>
</evidence>
<feature type="binding site" evidence="8">
    <location>
        <begin position="57"/>
        <end position="61"/>
    </location>
    <ligand>
        <name>GTP</name>
        <dbReference type="ChEBI" id="CHEBI:37565"/>
    </ligand>
</feature>
<comment type="subunit">
    <text evidence="8">Monomer.</text>
</comment>